<dbReference type="AlphaFoldDB" id="A0A9Q8LF91"/>
<dbReference type="InterPro" id="IPR033469">
    <property type="entry name" value="CYTH-like_dom_sf"/>
</dbReference>
<dbReference type="SUPFAM" id="SSF55154">
    <property type="entry name" value="CYTH-like phosphatases"/>
    <property type="match status" value="1"/>
</dbReference>
<evidence type="ECO:0008006" key="3">
    <source>
        <dbReference type="Google" id="ProtNLM"/>
    </source>
</evidence>
<evidence type="ECO:0000313" key="1">
    <source>
        <dbReference type="EMBL" id="UJO16323.1"/>
    </source>
</evidence>
<accession>A0A9Q8LF91</accession>
<dbReference type="GeneID" id="71984564"/>
<dbReference type="OrthoDB" id="442176at2759"/>
<dbReference type="EMBL" id="CP090166">
    <property type="protein sequence ID" value="UJO16323.1"/>
    <property type="molecule type" value="Genomic_DNA"/>
</dbReference>
<evidence type="ECO:0000313" key="2">
    <source>
        <dbReference type="Proteomes" id="UP000756132"/>
    </source>
</evidence>
<keyword evidence="2" id="KW-1185">Reference proteome</keyword>
<dbReference type="Proteomes" id="UP000756132">
    <property type="component" value="Chromosome 4"/>
</dbReference>
<name>A0A9Q8LF91_PASFU</name>
<organism evidence="1 2">
    <name type="scientific">Passalora fulva</name>
    <name type="common">Tomato leaf mold</name>
    <name type="synonym">Cladosporium fulvum</name>
    <dbReference type="NCBI Taxonomy" id="5499"/>
    <lineage>
        <taxon>Eukaryota</taxon>
        <taxon>Fungi</taxon>
        <taxon>Dikarya</taxon>
        <taxon>Ascomycota</taxon>
        <taxon>Pezizomycotina</taxon>
        <taxon>Dothideomycetes</taxon>
        <taxon>Dothideomycetidae</taxon>
        <taxon>Mycosphaerellales</taxon>
        <taxon>Mycosphaerellaceae</taxon>
        <taxon>Fulvia</taxon>
    </lineage>
</organism>
<dbReference type="KEGG" id="ffu:CLAFUR5_04686"/>
<gene>
    <name evidence="1" type="ORF">CLAFUR5_04686</name>
</gene>
<reference evidence="1" key="1">
    <citation type="submission" date="2021-12" db="EMBL/GenBank/DDBJ databases">
        <authorList>
            <person name="Zaccaron A."/>
            <person name="Stergiopoulos I."/>
        </authorList>
    </citation>
    <scope>NUCLEOTIDE SEQUENCE</scope>
    <source>
        <strain evidence="1">Race5_Kim</strain>
    </source>
</reference>
<dbReference type="RefSeq" id="XP_047760689.1">
    <property type="nucleotide sequence ID" value="XM_047903834.1"/>
</dbReference>
<proteinExistence type="predicted"/>
<reference evidence="1" key="2">
    <citation type="journal article" date="2022" name="Microb. Genom.">
        <title>A chromosome-scale genome assembly of the tomato pathogen Cladosporium fulvum reveals a compartmentalized genome architecture and the presence of a dispensable chromosome.</title>
        <authorList>
            <person name="Zaccaron A.Z."/>
            <person name="Chen L.H."/>
            <person name="Samaras A."/>
            <person name="Stergiopoulos I."/>
        </authorList>
    </citation>
    <scope>NUCLEOTIDE SEQUENCE</scope>
    <source>
        <strain evidence="1">Race5_Kim</strain>
    </source>
</reference>
<sequence length="293" mass="33128">MLFRKKIWAAPPISPFGITKFRGAQERMLSHMVELSPQKTQLEVESKFNVTPLLRSHLDGTYEQLHIPAATSARLLGFTRQPDTLISDQYFDLDDALTSKGIWVRRRTERTLSSQRFPLPLQGDDSAQWGAKVKVGGDYQSSQFEELVGKEAVMDLVKQHVSNVSSLRKAAYINTFREAWAVREHVERAIADQGQRMSIVIDRSTAGDAVASLSQQELEFQHVVGEVELTRDLDLGQDEERNAVAKQAATAIMKTELDSFMERHSSLFPTQPVPVGKLSAYFAWRKQTKDHLE</sequence>
<dbReference type="Gene3D" id="2.40.320.10">
    <property type="entry name" value="Hypothetical Protein Pfu-838710-001"/>
    <property type="match status" value="1"/>
</dbReference>
<protein>
    <recommendedName>
        <fullName evidence="3">CYTH domain-containing protein</fullName>
    </recommendedName>
</protein>